<evidence type="ECO:0000256" key="1">
    <source>
        <dbReference type="SAM" id="MobiDB-lite"/>
    </source>
</evidence>
<dbReference type="EMBL" id="PGOL01004528">
    <property type="protein sequence ID" value="PKI37189.1"/>
    <property type="molecule type" value="Genomic_DNA"/>
</dbReference>
<keyword evidence="3" id="KW-1185">Reference proteome</keyword>
<feature type="compositionally biased region" description="Polar residues" evidence="1">
    <location>
        <begin position="560"/>
        <end position="573"/>
    </location>
</feature>
<feature type="region of interest" description="Disordered" evidence="1">
    <location>
        <begin position="361"/>
        <end position="438"/>
    </location>
</feature>
<name>A0A2I0HZQ0_PUNGR</name>
<proteinExistence type="predicted"/>
<sequence>MTGLPKLSVPHARHPMGRALDEGISHGGTLATGEERYTGSHLHENFYRVSLLILQQERGLMRKYPSFNEAENKKQLSEPHAVNPTISVDSKYGLRGKTRPPTSRAPILIRAPSTGVTRHGQERRPTQTSKAKASVFNFHVEDFVSIFTAFRTSRRGLRVHLYRFSNFASRTSCPSLSLFGLRVEDFVSIFIAFRTSRLGLRVHLYHFSDFASRTWTSRLGLRVHFYRFSDFAFQTSCPSLPLFGLRVPDFVSIFTGFRTSRPSLPLFGLHAGQRPPAARNLAGRPEQEIADFRDFLRKSGRTEPSKRNLEIPLGGRIFANRSSIGTAPENREISAIPTVPATGEAKIETGIPQAALRTLIRSSSRRRCGAQRPEPPLSAARRRPRYHPTNPPLMGFGPLRFHCRSSPAQPSCSKPSPAVSPAQQRPDSAQPEFQRQPASVAPVGLVQPFSPVQPFGPIRPILPTAHQIRRIFFIYRSAPILLKQDPGNLPALDLRVVKWQVATPSHVRPSRVPGKVDTPKPRCMRRAHTCPDETKFGKKVAVLISATPLPVGLSRRRDGSSQTSLEPKQVTENGKQERHLVAAVGKFSVRWDFQQDESIVESRFMHDKFAITNSPEAPLVVAMPMKVSSISLSGKR</sequence>
<dbReference type="GO" id="GO:0005634">
    <property type="term" value="C:nucleus"/>
    <property type="evidence" value="ECO:0007669"/>
    <property type="project" value="TreeGrafter"/>
</dbReference>
<dbReference type="Proteomes" id="UP000233551">
    <property type="component" value="Unassembled WGS sequence"/>
</dbReference>
<gene>
    <name evidence="2" type="ORF">CRG98_042420</name>
</gene>
<dbReference type="AlphaFoldDB" id="A0A2I0HZQ0"/>
<dbReference type="GO" id="GO:0005737">
    <property type="term" value="C:cytoplasm"/>
    <property type="evidence" value="ECO:0007669"/>
    <property type="project" value="TreeGrafter"/>
</dbReference>
<dbReference type="InterPro" id="IPR040458">
    <property type="entry name" value="Vid27"/>
</dbReference>
<reference evidence="2 3" key="1">
    <citation type="submission" date="2017-11" db="EMBL/GenBank/DDBJ databases">
        <title>De-novo sequencing of pomegranate (Punica granatum L.) genome.</title>
        <authorList>
            <person name="Akparov Z."/>
            <person name="Amiraslanov A."/>
            <person name="Hajiyeva S."/>
            <person name="Abbasov M."/>
            <person name="Kaur K."/>
            <person name="Hamwieh A."/>
            <person name="Solovyev V."/>
            <person name="Salamov A."/>
            <person name="Braich B."/>
            <person name="Kosarev P."/>
            <person name="Mahmoud A."/>
            <person name="Hajiyev E."/>
            <person name="Babayeva S."/>
            <person name="Izzatullayeva V."/>
            <person name="Mammadov A."/>
            <person name="Mammadov A."/>
            <person name="Sharifova S."/>
            <person name="Ojaghi J."/>
            <person name="Eynullazada K."/>
            <person name="Bayramov B."/>
            <person name="Abdulazimova A."/>
            <person name="Shahmuradov I."/>
        </authorList>
    </citation>
    <scope>NUCLEOTIDE SEQUENCE [LARGE SCALE GENOMIC DNA]</scope>
    <source>
        <strain evidence="3">cv. AG2017</strain>
        <tissue evidence="2">Leaf</tissue>
    </source>
</reference>
<accession>A0A2I0HZQ0</accession>
<organism evidence="2 3">
    <name type="scientific">Punica granatum</name>
    <name type="common">Pomegranate</name>
    <dbReference type="NCBI Taxonomy" id="22663"/>
    <lineage>
        <taxon>Eukaryota</taxon>
        <taxon>Viridiplantae</taxon>
        <taxon>Streptophyta</taxon>
        <taxon>Embryophyta</taxon>
        <taxon>Tracheophyta</taxon>
        <taxon>Spermatophyta</taxon>
        <taxon>Magnoliopsida</taxon>
        <taxon>eudicotyledons</taxon>
        <taxon>Gunneridae</taxon>
        <taxon>Pentapetalae</taxon>
        <taxon>rosids</taxon>
        <taxon>malvids</taxon>
        <taxon>Myrtales</taxon>
        <taxon>Lythraceae</taxon>
        <taxon>Punica</taxon>
    </lineage>
</organism>
<feature type="region of interest" description="Disordered" evidence="1">
    <location>
        <begin position="1"/>
        <end position="27"/>
    </location>
</feature>
<dbReference type="PANTHER" id="PTHR31913:SF7">
    <property type="entry name" value="DEM PROTEIN"/>
    <property type="match status" value="1"/>
</dbReference>
<evidence type="ECO:0000313" key="2">
    <source>
        <dbReference type="EMBL" id="PKI37189.1"/>
    </source>
</evidence>
<dbReference type="PANTHER" id="PTHR31913">
    <property type="entry name" value="VACUOLAR IMPORT AND DEGRADATION PROTEIN 27"/>
    <property type="match status" value="1"/>
</dbReference>
<evidence type="ECO:0000313" key="3">
    <source>
        <dbReference type="Proteomes" id="UP000233551"/>
    </source>
</evidence>
<comment type="caution">
    <text evidence="2">The sequence shown here is derived from an EMBL/GenBank/DDBJ whole genome shotgun (WGS) entry which is preliminary data.</text>
</comment>
<feature type="region of interest" description="Disordered" evidence="1">
    <location>
        <begin position="87"/>
        <end position="130"/>
    </location>
</feature>
<feature type="region of interest" description="Disordered" evidence="1">
    <location>
        <begin position="552"/>
        <end position="577"/>
    </location>
</feature>
<feature type="compositionally biased region" description="Polar residues" evidence="1">
    <location>
        <begin position="421"/>
        <end position="437"/>
    </location>
</feature>
<protein>
    <submittedName>
        <fullName evidence="2">Uncharacterized protein</fullName>
    </submittedName>
</protein>